<dbReference type="GO" id="GO:0005829">
    <property type="term" value="C:cytosol"/>
    <property type="evidence" value="ECO:0007669"/>
    <property type="project" value="TreeGrafter"/>
</dbReference>
<dbReference type="Gene3D" id="3.40.50.20">
    <property type="match status" value="1"/>
</dbReference>
<dbReference type="PANTHER" id="PTHR11609:SF5">
    <property type="entry name" value="PHOSPHORIBOSYLAMINOIMIDAZOLE CARBOXYLASE"/>
    <property type="match status" value="1"/>
</dbReference>
<dbReference type="EMBL" id="SDGV01000004">
    <property type="protein sequence ID" value="THB62027.1"/>
    <property type="molecule type" value="Genomic_DNA"/>
</dbReference>
<evidence type="ECO:0000256" key="4">
    <source>
        <dbReference type="ARBA" id="ARBA00022755"/>
    </source>
</evidence>
<dbReference type="InterPro" id="IPR013815">
    <property type="entry name" value="ATP_grasp_subdomain_1"/>
</dbReference>
<dbReference type="Pfam" id="PF22660">
    <property type="entry name" value="RS_preATP-grasp-like"/>
    <property type="match status" value="1"/>
</dbReference>
<comment type="pathway">
    <text evidence="7">Purine metabolism.</text>
</comment>
<dbReference type="InterPro" id="IPR003135">
    <property type="entry name" value="ATP-grasp_carboxylate-amine"/>
</dbReference>
<evidence type="ECO:0000256" key="6">
    <source>
        <dbReference type="ARBA" id="ARBA00023211"/>
    </source>
</evidence>
<gene>
    <name evidence="10" type="ORF">ESZ54_02130</name>
</gene>
<dbReference type="Pfam" id="PF02222">
    <property type="entry name" value="ATP-grasp"/>
    <property type="match status" value="1"/>
</dbReference>
<keyword evidence="3 8" id="KW-0547">Nucleotide-binding</keyword>
<dbReference type="PROSITE" id="PS50975">
    <property type="entry name" value="ATP_GRASP"/>
    <property type="match status" value="1"/>
</dbReference>
<comment type="cofactor">
    <cofactor evidence="2">
        <name>Mg(2+)</name>
        <dbReference type="ChEBI" id="CHEBI:18420"/>
    </cofactor>
</comment>
<dbReference type="Gene3D" id="3.30.1490.20">
    <property type="entry name" value="ATP-grasp fold, A domain"/>
    <property type="match status" value="1"/>
</dbReference>
<dbReference type="InterPro" id="IPR011761">
    <property type="entry name" value="ATP-grasp"/>
</dbReference>
<reference evidence="10 11" key="1">
    <citation type="submission" date="2019-01" db="EMBL/GenBank/DDBJ databases">
        <title>Vagococcus silagei sp. nov. isolated from brewer's grain.</title>
        <authorList>
            <person name="Guu J.-R."/>
        </authorList>
    </citation>
    <scope>NUCLEOTIDE SEQUENCE [LARGE SCALE GENOMIC DNA]</scope>
    <source>
        <strain evidence="10 11">2B-2</strain>
    </source>
</reference>
<dbReference type="InterPro" id="IPR016185">
    <property type="entry name" value="PreATP-grasp_dom_sf"/>
</dbReference>
<dbReference type="PANTHER" id="PTHR11609">
    <property type="entry name" value="PURINE BIOSYNTHESIS PROTEIN 6/7, PUR6/7"/>
    <property type="match status" value="1"/>
</dbReference>
<evidence type="ECO:0000313" key="10">
    <source>
        <dbReference type="EMBL" id="THB62027.1"/>
    </source>
</evidence>
<dbReference type="GO" id="GO:0046872">
    <property type="term" value="F:metal ion binding"/>
    <property type="evidence" value="ECO:0007669"/>
    <property type="project" value="InterPro"/>
</dbReference>
<dbReference type="GO" id="GO:0005524">
    <property type="term" value="F:ATP binding"/>
    <property type="evidence" value="ECO:0007669"/>
    <property type="project" value="UniProtKB-UniRule"/>
</dbReference>
<keyword evidence="4" id="KW-0658">Purine biosynthesis</keyword>
<evidence type="ECO:0000256" key="3">
    <source>
        <dbReference type="ARBA" id="ARBA00022741"/>
    </source>
</evidence>
<proteinExistence type="predicted"/>
<evidence type="ECO:0000256" key="7">
    <source>
        <dbReference type="ARBA" id="ARBA00025704"/>
    </source>
</evidence>
<dbReference type="SUPFAM" id="SSF56059">
    <property type="entry name" value="Glutathione synthetase ATP-binding domain-like"/>
    <property type="match status" value="1"/>
</dbReference>
<protein>
    <submittedName>
        <fullName evidence="10">ATP-grasp domain-containing protein</fullName>
    </submittedName>
</protein>
<dbReference type="Gene3D" id="3.30.470.20">
    <property type="entry name" value="ATP-grasp fold, B domain"/>
    <property type="match status" value="1"/>
</dbReference>
<dbReference type="GO" id="GO:0006164">
    <property type="term" value="P:purine nucleotide biosynthetic process"/>
    <property type="evidence" value="ECO:0007669"/>
    <property type="project" value="UniProtKB-KW"/>
</dbReference>
<evidence type="ECO:0000313" key="11">
    <source>
        <dbReference type="Proteomes" id="UP000310506"/>
    </source>
</evidence>
<evidence type="ECO:0000256" key="8">
    <source>
        <dbReference type="PROSITE-ProRule" id="PRU00409"/>
    </source>
</evidence>
<evidence type="ECO:0000259" key="9">
    <source>
        <dbReference type="PROSITE" id="PS50975"/>
    </source>
</evidence>
<dbReference type="AlphaFoldDB" id="A0A4S3B6L1"/>
<comment type="caution">
    <text evidence="10">The sequence shown here is derived from an EMBL/GenBank/DDBJ whole genome shotgun (WGS) entry which is preliminary data.</text>
</comment>
<evidence type="ECO:0000256" key="1">
    <source>
        <dbReference type="ARBA" id="ARBA00001936"/>
    </source>
</evidence>
<dbReference type="InterPro" id="IPR054350">
    <property type="entry name" value="PurT/PurK_preATP-grasp"/>
</dbReference>
<comment type="cofactor">
    <cofactor evidence="1">
        <name>Mn(2+)</name>
        <dbReference type="ChEBI" id="CHEBI:29035"/>
    </cofactor>
</comment>
<dbReference type="OrthoDB" id="9804625at2"/>
<sequence length="358" mass="40372">MARFMCFSAKKMGCRVIALDPDINSAASSIVDEQIVGNYNDGFGLLELIQKSDIITYESELADAQTLDYLKAKTKIPQGVFGLEVTQDRRLEREFLNHHLINISPYTVAYLISEVREAGRSLGYPLVVKNIHRDVLIDSHYVICSEAEVDKAVPFVQQGGCLIEPFLKIQRELFITIAVNKKGDYTLFPIVETKHGKNGELKEVYASYDDLSEDLENQIVLIGKVIASELNTSGVIGVELFLMENGNLYVNEISTRPHEAGLFTMDSCNFSVFDTHIKGICNLPMPEICQFIPSISIMISEENVSLITSLMTKKRNWHYYFYKPQNLISAHTQIGHVTILSDNFAETKQELKYLGLIK</sequence>
<keyword evidence="6" id="KW-0464">Manganese</keyword>
<keyword evidence="5 8" id="KW-0067">ATP-binding</keyword>
<evidence type="ECO:0000256" key="5">
    <source>
        <dbReference type="ARBA" id="ARBA00022840"/>
    </source>
</evidence>
<organism evidence="10 11">
    <name type="scientific">Vagococcus silagei</name>
    <dbReference type="NCBI Taxonomy" id="2508885"/>
    <lineage>
        <taxon>Bacteria</taxon>
        <taxon>Bacillati</taxon>
        <taxon>Bacillota</taxon>
        <taxon>Bacilli</taxon>
        <taxon>Lactobacillales</taxon>
        <taxon>Enterococcaceae</taxon>
        <taxon>Vagococcus</taxon>
    </lineage>
</organism>
<dbReference type="SUPFAM" id="SSF52440">
    <property type="entry name" value="PreATP-grasp domain"/>
    <property type="match status" value="1"/>
</dbReference>
<name>A0A4S3B6L1_9ENTE</name>
<accession>A0A4S3B6L1</accession>
<feature type="domain" description="ATP-grasp" evidence="9">
    <location>
        <begin position="93"/>
        <end position="281"/>
    </location>
</feature>
<dbReference type="Proteomes" id="UP000310506">
    <property type="component" value="Unassembled WGS sequence"/>
</dbReference>
<keyword evidence="11" id="KW-1185">Reference proteome</keyword>
<evidence type="ECO:0000256" key="2">
    <source>
        <dbReference type="ARBA" id="ARBA00001946"/>
    </source>
</evidence>